<sequence>MLVITALVCGIYYVIRISIKSYKVFQVSLFFLFILSHGSIQAALDQRPPAGKEQIKIFIVKDFKVQHFKNKQPHACTKPLWLTISCRSTGFRSRNP</sequence>
<keyword evidence="1" id="KW-0496">Mitochondrion</keyword>
<reference evidence="1" key="1">
    <citation type="submission" date="2017-03" db="EMBL/GenBank/DDBJ databases">
        <title>The mitochondrial genome of the carnivorous plant Utricularia reniformis (Lentibulariaceae): structure, comparative analysis and evolutionary landmarks.</title>
        <authorList>
            <person name="Silva S.R."/>
            <person name="Alvarenga D.O."/>
            <person name="Michael T.P."/>
            <person name="Miranda V.F.O."/>
            <person name="Varani A.M."/>
        </authorList>
    </citation>
    <scope>NUCLEOTIDE SEQUENCE</scope>
</reference>
<evidence type="ECO:0000313" key="1">
    <source>
        <dbReference type="EMBL" id="ART30858.1"/>
    </source>
</evidence>
<dbReference type="EMBL" id="KY774314">
    <property type="protein sequence ID" value="ART30858.1"/>
    <property type="molecule type" value="Genomic_DNA"/>
</dbReference>
<accession>A0A1Y0B0E6</accession>
<dbReference type="AlphaFoldDB" id="A0A1Y0B0E6"/>
<gene>
    <name evidence="1" type="ORF">AEK19_MT0603</name>
</gene>
<organism evidence="1">
    <name type="scientific">Utricularia reniformis</name>
    <dbReference type="NCBI Taxonomy" id="192314"/>
    <lineage>
        <taxon>Eukaryota</taxon>
        <taxon>Viridiplantae</taxon>
        <taxon>Streptophyta</taxon>
        <taxon>Embryophyta</taxon>
        <taxon>Tracheophyta</taxon>
        <taxon>Spermatophyta</taxon>
        <taxon>Magnoliopsida</taxon>
        <taxon>eudicotyledons</taxon>
        <taxon>Gunneridae</taxon>
        <taxon>Pentapetalae</taxon>
        <taxon>asterids</taxon>
        <taxon>lamiids</taxon>
        <taxon>Lamiales</taxon>
        <taxon>Lentibulariaceae</taxon>
        <taxon>Utricularia</taxon>
    </lineage>
</organism>
<name>A0A1Y0B0E6_9LAMI</name>
<protein>
    <submittedName>
        <fullName evidence="1">Uncharacterized protein</fullName>
    </submittedName>
</protein>
<proteinExistence type="predicted"/>
<geneLocation type="mitochondrion" evidence="1"/>